<dbReference type="AlphaFoldDB" id="A0A397IMV1"/>
<protein>
    <recommendedName>
        <fullName evidence="4">RNase H type-1 domain-containing protein</fullName>
    </recommendedName>
</protein>
<reference evidence="2 3" key="1">
    <citation type="submission" date="2018-08" db="EMBL/GenBank/DDBJ databases">
        <title>Genome and evolution of the arbuscular mycorrhizal fungus Diversispora epigaea (formerly Glomus versiforme) and its bacterial endosymbionts.</title>
        <authorList>
            <person name="Sun X."/>
            <person name="Fei Z."/>
            <person name="Harrison M."/>
        </authorList>
    </citation>
    <scope>NUCLEOTIDE SEQUENCE [LARGE SCALE GENOMIC DNA]</scope>
    <source>
        <strain evidence="2 3">IT104</strain>
    </source>
</reference>
<organism evidence="2 3">
    <name type="scientific">Diversispora epigaea</name>
    <dbReference type="NCBI Taxonomy" id="1348612"/>
    <lineage>
        <taxon>Eukaryota</taxon>
        <taxon>Fungi</taxon>
        <taxon>Fungi incertae sedis</taxon>
        <taxon>Mucoromycota</taxon>
        <taxon>Glomeromycotina</taxon>
        <taxon>Glomeromycetes</taxon>
        <taxon>Diversisporales</taxon>
        <taxon>Diversisporaceae</taxon>
        <taxon>Diversispora</taxon>
    </lineage>
</organism>
<keyword evidence="3" id="KW-1185">Reference proteome</keyword>
<dbReference type="Proteomes" id="UP000266861">
    <property type="component" value="Unassembled WGS sequence"/>
</dbReference>
<evidence type="ECO:0008006" key="4">
    <source>
        <dbReference type="Google" id="ProtNLM"/>
    </source>
</evidence>
<dbReference type="InterPro" id="IPR012337">
    <property type="entry name" value="RNaseH-like_sf"/>
</dbReference>
<sequence length="415" mass="48234">MSGGYKLFNIQNRQIQIHRVNWLKRVNADNDIGLSTRIHLQQYQNAIWYHKSVLNSIIVVNTKMGHNLTEDILGMLKMINFKFHICTTLPGSLTFPSGGFIPIAECKDIKWFNKYRQSLKNRRIMFFDQLFNIDFNTFLHWSYLLTFIKGVTRGAIPGWYNDLKALHNTPIIQNKLMGIKKDKGQYNIEKLTREKSLKDVLVDDYIAQHFVQVSRRLEPTSIVKPCKKCPINISTKGNDLRCLITIDKSESIQIPVKKSKKSTSNTRHNQMKKRIVMLAKDIKKMYQIINEAKKGDTPYNNFIIDEDIDFEETTFVDSKRKFLEMYTDDSYKDFDGQYIMGLGWIIPESMNPIENDIRFKCYVDHFPSSTKVELLAIITVLAIVPAGSIVNIFTNSQNTINIVEEIISNRNRDIQ</sequence>
<dbReference type="OrthoDB" id="2317601at2759"/>
<keyword evidence="1" id="KW-0812">Transmembrane</keyword>
<comment type="caution">
    <text evidence="2">The sequence shown here is derived from an EMBL/GenBank/DDBJ whole genome shotgun (WGS) entry which is preliminary data.</text>
</comment>
<name>A0A397IMV1_9GLOM</name>
<dbReference type="InterPro" id="IPR036397">
    <property type="entry name" value="RNaseH_sf"/>
</dbReference>
<dbReference type="SUPFAM" id="SSF53098">
    <property type="entry name" value="Ribonuclease H-like"/>
    <property type="match status" value="1"/>
</dbReference>
<feature type="transmembrane region" description="Helical" evidence="1">
    <location>
        <begin position="374"/>
        <end position="393"/>
    </location>
</feature>
<keyword evidence="1" id="KW-0472">Membrane</keyword>
<dbReference type="EMBL" id="PQFF01000189">
    <property type="protein sequence ID" value="RHZ76162.1"/>
    <property type="molecule type" value="Genomic_DNA"/>
</dbReference>
<evidence type="ECO:0000256" key="1">
    <source>
        <dbReference type="SAM" id="Phobius"/>
    </source>
</evidence>
<keyword evidence="1" id="KW-1133">Transmembrane helix</keyword>
<gene>
    <name evidence="2" type="ORF">Glove_202g50</name>
</gene>
<proteinExistence type="predicted"/>
<dbReference type="GO" id="GO:0003676">
    <property type="term" value="F:nucleic acid binding"/>
    <property type="evidence" value="ECO:0007669"/>
    <property type="project" value="InterPro"/>
</dbReference>
<evidence type="ECO:0000313" key="3">
    <source>
        <dbReference type="Proteomes" id="UP000266861"/>
    </source>
</evidence>
<dbReference type="Gene3D" id="3.30.420.10">
    <property type="entry name" value="Ribonuclease H-like superfamily/Ribonuclease H"/>
    <property type="match status" value="1"/>
</dbReference>
<accession>A0A397IMV1</accession>
<evidence type="ECO:0000313" key="2">
    <source>
        <dbReference type="EMBL" id="RHZ76162.1"/>
    </source>
</evidence>